<sequence length="33" mass="3794">MLRVRDSSTALTWKWTPVNTTKANSLQLVYILS</sequence>
<keyword evidence="2" id="KW-1185">Reference proteome</keyword>
<accession>F6GY34</accession>
<dbReference type="AlphaFoldDB" id="F6GY34"/>
<dbReference type="HOGENOM" id="CLU_3385758_0_0_1"/>
<dbReference type="Proteomes" id="UP000009183">
    <property type="component" value="Chromosome 18"/>
</dbReference>
<gene>
    <name evidence="1" type="ordered locus">VIT_18s0072g00620</name>
</gene>
<proteinExistence type="predicted"/>
<evidence type="ECO:0000313" key="1">
    <source>
        <dbReference type="EMBL" id="CCB44870.1"/>
    </source>
</evidence>
<reference evidence="2" key="1">
    <citation type="journal article" date="2007" name="Nature">
        <title>The grapevine genome sequence suggests ancestral hexaploidization in major angiosperm phyla.</title>
        <authorList>
            <consortium name="The French-Italian Public Consortium for Grapevine Genome Characterization."/>
            <person name="Jaillon O."/>
            <person name="Aury J.-M."/>
            <person name="Noel B."/>
            <person name="Policriti A."/>
            <person name="Clepet C."/>
            <person name="Casagrande A."/>
            <person name="Choisne N."/>
            <person name="Aubourg S."/>
            <person name="Vitulo N."/>
            <person name="Jubin C."/>
            <person name="Vezzi A."/>
            <person name="Legeai F."/>
            <person name="Hugueney P."/>
            <person name="Dasilva C."/>
            <person name="Horner D."/>
            <person name="Mica E."/>
            <person name="Jublot D."/>
            <person name="Poulain J."/>
            <person name="Bruyere C."/>
            <person name="Billault A."/>
            <person name="Segurens B."/>
            <person name="Gouyvenoux M."/>
            <person name="Ugarte E."/>
            <person name="Cattonaro F."/>
            <person name="Anthouard V."/>
            <person name="Vico V."/>
            <person name="Del Fabbro C."/>
            <person name="Alaux M."/>
            <person name="Di Gaspero G."/>
            <person name="Dumas V."/>
            <person name="Felice N."/>
            <person name="Paillard S."/>
            <person name="Juman I."/>
            <person name="Moroldo M."/>
            <person name="Scalabrin S."/>
            <person name="Canaguier A."/>
            <person name="Le Clainche I."/>
            <person name="Malacrida G."/>
            <person name="Durand E."/>
            <person name="Pesole G."/>
            <person name="Laucou V."/>
            <person name="Chatelet P."/>
            <person name="Merdinoglu D."/>
            <person name="Delledonne M."/>
            <person name="Pezzotti M."/>
            <person name="Lecharny A."/>
            <person name="Scarpelli C."/>
            <person name="Artiguenave F."/>
            <person name="Pe M.E."/>
            <person name="Valle G."/>
            <person name="Morgante M."/>
            <person name="Caboche M."/>
            <person name="Adam-Blondon A.-F."/>
            <person name="Weissenbach J."/>
            <person name="Quetier F."/>
            <person name="Wincker P."/>
        </authorList>
    </citation>
    <scope>NUCLEOTIDE SEQUENCE [LARGE SCALE GENOMIC DNA]</scope>
    <source>
        <strain evidence="2">cv. Pinot noir / PN40024</strain>
    </source>
</reference>
<organism evidence="1 2">
    <name type="scientific">Vitis vinifera</name>
    <name type="common">Grape</name>
    <dbReference type="NCBI Taxonomy" id="29760"/>
    <lineage>
        <taxon>Eukaryota</taxon>
        <taxon>Viridiplantae</taxon>
        <taxon>Streptophyta</taxon>
        <taxon>Embryophyta</taxon>
        <taxon>Tracheophyta</taxon>
        <taxon>Spermatophyta</taxon>
        <taxon>Magnoliopsida</taxon>
        <taxon>eudicotyledons</taxon>
        <taxon>Gunneridae</taxon>
        <taxon>Pentapetalae</taxon>
        <taxon>rosids</taxon>
        <taxon>Vitales</taxon>
        <taxon>Vitaceae</taxon>
        <taxon>Viteae</taxon>
        <taxon>Vitis</taxon>
    </lineage>
</organism>
<dbReference type="PaxDb" id="29760-VIT_18s0072g00620.t01"/>
<dbReference type="InParanoid" id="F6GY34"/>
<dbReference type="EMBL" id="FN594968">
    <property type="protein sequence ID" value="CCB44870.1"/>
    <property type="molecule type" value="Genomic_DNA"/>
</dbReference>
<protein>
    <submittedName>
        <fullName evidence="1">Uncharacterized protein</fullName>
    </submittedName>
</protein>
<name>F6GY34_VITVI</name>
<evidence type="ECO:0000313" key="2">
    <source>
        <dbReference type="Proteomes" id="UP000009183"/>
    </source>
</evidence>